<dbReference type="Proteomes" id="UP000626697">
    <property type="component" value="Unassembled WGS sequence"/>
</dbReference>
<gene>
    <name evidence="1" type="ORF">HNP81_003672</name>
</gene>
<organism evidence="1 2">
    <name type="scientific">Peribacillus huizhouensis</name>
    <dbReference type="NCBI Taxonomy" id="1501239"/>
    <lineage>
        <taxon>Bacteria</taxon>
        <taxon>Bacillati</taxon>
        <taxon>Bacillota</taxon>
        <taxon>Bacilli</taxon>
        <taxon>Bacillales</taxon>
        <taxon>Bacillaceae</taxon>
        <taxon>Peribacillus</taxon>
    </lineage>
</organism>
<accession>A0ABR6CTK0</accession>
<protein>
    <submittedName>
        <fullName evidence="1">Uncharacterized protein</fullName>
    </submittedName>
</protein>
<keyword evidence="2" id="KW-1185">Reference proteome</keyword>
<dbReference type="RefSeq" id="WP_182503475.1">
    <property type="nucleotide sequence ID" value="NZ_JACJHX010000013.1"/>
</dbReference>
<reference evidence="1 2" key="1">
    <citation type="submission" date="2020-08" db="EMBL/GenBank/DDBJ databases">
        <title>Genomic Encyclopedia of Type Strains, Phase IV (KMG-IV): sequencing the most valuable type-strain genomes for metagenomic binning, comparative biology and taxonomic classification.</title>
        <authorList>
            <person name="Goeker M."/>
        </authorList>
    </citation>
    <scope>NUCLEOTIDE SEQUENCE [LARGE SCALE GENOMIC DNA]</scope>
    <source>
        <strain evidence="1 2">DSM 105481</strain>
    </source>
</reference>
<evidence type="ECO:0000313" key="1">
    <source>
        <dbReference type="EMBL" id="MBA9028352.1"/>
    </source>
</evidence>
<comment type="caution">
    <text evidence="1">The sequence shown here is derived from an EMBL/GenBank/DDBJ whole genome shotgun (WGS) entry which is preliminary data.</text>
</comment>
<name>A0ABR6CTK0_9BACI</name>
<proteinExistence type="predicted"/>
<evidence type="ECO:0000313" key="2">
    <source>
        <dbReference type="Proteomes" id="UP000626697"/>
    </source>
</evidence>
<dbReference type="EMBL" id="JACJHX010000013">
    <property type="protein sequence ID" value="MBA9028352.1"/>
    <property type="molecule type" value="Genomic_DNA"/>
</dbReference>
<sequence>MKKVKELKTYAITDDFKFQVTQVVISHSKEVAIYWLRDIAGYSNEEMEKFRVRDFPLDEKVVVRDFGETSAREIIDDVVQIETVRGFPIVAFWKEVENDYYENWHSYFEAEEPTD</sequence>